<keyword evidence="2" id="KW-1185">Reference proteome</keyword>
<organism evidence="1 2">
    <name type="scientific">Lactobacillus phage SA-C12</name>
    <dbReference type="NCBI Taxonomy" id="1755697"/>
    <lineage>
        <taxon>Viruses</taxon>
        <taxon>Duplodnaviria</taxon>
        <taxon>Heunggongvirae</taxon>
        <taxon>Uroviricota</taxon>
        <taxon>Caudoviricetes</taxon>
        <taxon>Tybeckvirinae</taxon>
        <taxon>Lenusvirus</taxon>
        <taxon>Lenusvirus SAC12</taxon>
    </lineage>
</organism>
<gene>
    <name evidence="1" type="ORF">SAC12_071</name>
</gene>
<evidence type="ECO:0000313" key="2">
    <source>
        <dbReference type="Proteomes" id="UP000223158"/>
    </source>
</evidence>
<protein>
    <submittedName>
        <fullName evidence="1">Uncharacterized protein</fullName>
    </submittedName>
</protein>
<reference evidence="1 2" key="1">
    <citation type="submission" date="2015-11" db="EMBL/GenBank/DDBJ databases">
        <title>Lactobacillus brevis bacteriophage SA-C12: a mosaic Myoviridae member.</title>
        <authorList>
            <person name="Mahony J."/>
        </authorList>
    </citation>
    <scope>NUCLEOTIDE SEQUENCE [LARGE SCALE GENOMIC DNA]</scope>
</reference>
<accession>A0A1I9KK88</accession>
<proteinExistence type="predicted"/>
<sequence length="109" mass="12336">MLIQITVTIFFLVRSSLNLILRSKMEILSGLEIGIKPETAFKPGNVIKDKVGQYYMITSIKERYNDSYKYGITNLDTGKTWVYPELNDLVMLFSGVLDSVLSGTMAVKF</sequence>
<dbReference type="EMBL" id="KU052488">
    <property type="protein sequence ID" value="ALY06892.1"/>
    <property type="molecule type" value="Genomic_DNA"/>
</dbReference>
<name>A0A1I9KK88_9CAUD</name>
<dbReference type="Proteomes" id="UP000223158">
    <property type="component" value="Segment"/>
</dbReference>
<evidence type="ECO:0000313" key="1">
    <source>
        <dbReference type="EMBL" id="ALY06892.1"/>
    </source>
</evidence>